<dbReference type="Gene3D" id="2.40.128.20">
    <property type="match status" value="1"/>
</dbReference>
<dbReference type="RefSeq" id="WP_132078080.1">
    <property type="nucleotide sequence ID" value="NZ_SLUI01000004.1"/>
</dbReference>
<dbReference type="EMBL" id="SLUI01000004">
    <property type="protein sequence ID" value="TCL38293.1"/>
    <property type="molecule type" value="Genomic_DNA"/>
</dbReference>
<keyword evidence="2" id="KW-1185">Reference proteome</keyword>
<organism evidence="1 2">
    <name type="scientific">Anaerospora hongkongensis</name>
    <dbReference type="NCBI Taxonomy" id="244830"/>
    <lineage>
        <taxon>Bacteria</taxon>
        <taxon>Bacillati</taxon>
        <taxon>Bacillota</taxon>
        <taxon>Negativicutes</taxon>
        <taxon>Selenomonadales</taxon>
        <taxon>Sporomusaceae</taxon>
        <taxon>Anaerospora</taxon>
    </lineage>
</organism>
<reference evidence="1 2" key="1">
    <citation type="submission" date="2019-03" db="EMBL/GenBank/DDBJ databases">
        <title>Genomic Encyclopedia of Type Strains, Phase IV (KMG-IV): sequencing the most valuable type-strain genomes for metagenomic binning, comparative biology and taxonomic classification.</title>
        <authorList>
            <person name="Goeker M."/>
        </authorList>
    </citation>
    <scope>NUCLEOTIDE SEQUENCE [LARGE SCALE GENOMIC DNA]</scope>
    <source>
        <strain evidence="1 2">DSM 15969</strain>
    </source>
</reference>
<proteinExistence type="predicted"/>
<gene>
    <name evidence="1" type="ORF">EV210_104277</name>
</gene>
<protein>
    <submittedName>
        <fullName evidence="1">Uncharacterized beta-barrel protein YwiB (DUF1934 family)</fullName>
    </submittedName>
</protein>
<accession>A0A4R1PZA1</accession>
<evidence type="ECO:0000313" key="2">
    <source>
        <dbReference type="Proteomes" id="UP000295063"/>
    </source>
</evidence>
<dbReference type="AlphaFoldDB" id="A0A4R1PZA1"/>
<comment type="caution">
    <text evidence="1">The sequence shown here is derived from an EMBL/GenBank/DDBJ whole genome shotgun (WGS) entry which is preliminary data.</text>
</comment>
<dbReference type="SUPFAM" id="SSF50814">
    <property type="entry name" value="Lipocalins"/>
    <property type="match status" value="1"/>
</dbReference>
<evidence type="ECO:0000313" key="1">
    <source>
        <dbReference type="EMBL" id="TCL38293.1"/>
    </source>
</evidence>
<dbReference type="OrthoDB" id="1680906at2"/>
<sequence length="145" mass="16130">MTNVVVTVSGTQCDESGDKQSIELVTAGRHYQKNGVDYITYDESKLTGLEGTTTLLKLYDSYVVLVRMGNIEQRQEFRKGERSACTYITPYGAMEMSVATSDVAVAFSNGSGQVAIDYELEIEGRWQSSNRLAITIREEKRTNGH</sequence>
<name>A0A4R1PZA1_9FIRM</name>
<dbReference type="Pfam" id="PF09148">
    <property type="entry name" value="DUF1934"/>
    <property type="match status" value="1"/>
</dbReference>
<dbReference type="InterPro" id="IPR015231">
    <property type="entry name" value="DUF1934"/>
</dbReference>
<dbReference type="Proteomes" id="UP000295063">
    <property type="component" value="Unassembled WGS sequence"/>
</dbReference>
<dbReference type="InterPro" id="IPR012674">
    <property type="entry name" value="Calycin"/>
</dbReference>